<accession>B6UCW7</accession>
<name>B6UCW7_MAIZE</name>
<keyword evidence="1" id="KW-0812">Transmembrane</keyword>
<protein>
    <submittedName>
        <fullName evidence="2">Uncharacterized protein</fullName>
    </submittedName>
</protein>
<evidence type="ECO:0000256" key="1">
    <source>
        <dbReference type="SAM" id="Phobius"/>
    </source>
</evidence>
<organism evidence="2">
    <name type="scientific">Zea mays</name>
    <name type="common">Maize</name>
    <dbReference type="NCBI Taxonomy" id="4577"/>
    <lineage>
        <taxon>Eukaryota</taxon>
        <taxon>Viridiplantae</taxon>
        <taxon>Streptophyta</taxon>
        <taxon>Embryophyta</taxon>
        <taxon>Tracheophyta</taxon>
        <taxon>Spermatophyta</taxon>
        <taxon>Magnoliopsida</taxon>
        <taxon>Liliopsida</taxon>
        <taxon>Poales</taxon>
        <taxon>Poaceae</taxon>
        <taxon>PACMAD clade</taxon>
        <taxon>Panicoideae</taxon>
        <taxon>Andropogonodae</taxon>
        <taxon>Andropogoneae</taxon>
        <taxon>Tripsacinae</taxon>
        <taxon>Zea</taxon>
    </lineage>
</organism>
<dbReference type="EMBL" id="EU975082">
    <property type="protein sequence ID" value="ACG47200.1"/>
    <property type="molecule type" value="mRNA"/>
</dbReference>
<dbReference type="AlphaFoldDB" id="B6UCW7"/>
<proteinExistence type="evidence at transcript level"/>
<feature type="transmembrane region" description="Helical" evidence="1">
    <location>
        <begin position="6"/>
        <end position="27"/>
    </location>
</feature>
<keyword evidence="1" id="KW-1133">Transmembrane helix</keyword>
<evidence type="ECO:0000313" key="2">
    <source>
        <dbReference type="EMBL" id="ACG47200.1"/>
    </source>
</evidence>
<sequence length="45" mass="4847">MCDLLPYWYFVVRTLSTGSIGACLLSLSVGGSRTAFACQRVVSCN</sequence>
<reference evidence="2" key="1">
    <citation type="journal article" date="2009" name="Plant Mol. Biol.">
        <title>Insights into corn genes derived from large-scale cDNA sequencing.</title>
        <authorList>
            <person name="Alexandrov N.N."/>
            <person name="Brover V.V."/>
            <person name="Freidin S."/>
            <person name="Troukhan M.E."/>
            <person name="Tatarinova T.V."/>
            <person name="Zhang H."/>
            <person name="Swaller T.J."/>
            <person name="Lu Y.P."/>
            <person name="Bouck J."/>
            <person name="Flavell R.B."/>
            <person name="Feldmann K.A."/>
        </authorList>
    </citation>
    <scope>NUCLEOTIDE SEQUENCE</scope>
</reference>
<keyword evidence="1" id="KW-0472">Membrane</keyword>